<feature type="binding site" evidence="11">
    <location>
        <position position="150"/>
    </location>
    <ligand>
        <name>Zn(2+)</name>
        <dbReference type="ChEBI" id="CHEBI:29105"/>
    </ligand>
</feature>
<evidence type="ECO:0000256" key="3">
    <source>
        <dbReference type="ARBA" id="ARBA00012756"/>
    </source>
</evidence>
<dbReference type="EC" id="3.2.1.23" evidence="3 8"/>
<accession>A0A8J6TFB3</accession>
<feature type="binding site" evidence="11">
    <location>
        <position position="152"/>
    </location>
    <ligand>
        <name>Zn(2+)</name>
        <dbReference type="ChEBI" id="CHEBI:29105"/>
    </ligand>
</feature>
<evidence type="ECO:0000256" key="2">
    <source>
        <dbReference type="ARBA" id="ARBA00005940"/>
    </source>
</evidence>
<keyword evidence="5 8" id="KW-0378">Hydrolase</keyword>
<dbReference type="PIRSF" id="PIRSF001084">
    <property type="entry name" value="B-galactosidase"/>
    <property type="match status" value="1"/>
</dbReference>
<feature type="binding site" evidence="11">
    <location>
        <position position="107"/>
    </location>
    <ligand>
        <name>Zn(2+)</name>
        <dbReference type="ChEBI" id="CHEBI:29105"/>
    </ligand>
</feature>
<dbReference type="Pfam" id="PF02449">
    <property type="entry name" value="Glyco_hydro_42"/>
    <property type="match status" value="1"/>
</dbReference>
<dbReference type="PANTHER" id="PTHR36447">
    <property type="entry name" value="BETA-GALACTOSIDASE GANA"/>
    <property type="match status" value="1"/>
</dbReference>
<evidence type="ECO:0000256" key="4">
    <source>
        <dbReference type="ARBA" id="ARBA00022723"/>
    </source>
</evidence>
<gene>
    <name evidence="14" type="ORF">H8E29_13140</name>
</gene>
<evidence type="ECO:0000313" key="14">
    <source>
        <dbReference type="EMBL" id="MBC8336206.1"/>
    </source>
</evidence>
<evidence type="ECO:0000256" key="5">
    <source>
        <dbReference type="ARBA" id="ARBA00022801"/>
    </source>
</evidence>
<dbReference type="InterPro" id="IPR017853">
    <property type="entry name" value="GH"/>
</dbReference>
<feature type="active site" description="Nucleophile" evidence="9">
    <location>
        <position position="318"/>
    </location>
</feature>
<feature type="active site" description="Proton donor" evidence="9">
    <location>
        <position position="142"/>
    </location>
</feature>
<dbReference type="SUPFAM" id="SSF52317">
    <property type="entry name" value="Class I glutamine amidotransferase-like"/>
    <property type="match status" value="1"/>
</dbReference>
<evidence type="ECO:0000313" key="15">
    <source>
        <dbReference type="Proteomes" id="UP000614469"/>
    </source>
</evidence>
<dbReference type="Gene3D" id="3.20.20.80">
    <property type="entry name" value="Glycosidases"/>
    <property type="match status" value="1"/>
</dbReference>
<dbReference type="InterPro" id="IPR013529">
    <property type="entry name" value="Glyco_hydro_42_N"/>
</dbReference>
<keyword evidence="7 8" id="KW-0326">Glycosidase</keyword>
<keyword evidence="6 11" id="KW-0862">Zinc</keyword>
<evidence type="ECO:0000256" key="8">
    <source>
        <dbReference type="PIRNR" id="PIRNR001084"/>
    </source>
</evidence>
<evidence type="ECO:0000259" key="12">
    <source>
        <dbReference type="Pfam" id="PF02449"/>
    </source>
</evidence>
<dbReference type="InterPro" id="IPR029062">
    <property type="entry name" value="Class_I_gatase-like"/>
</dbReference>
<dbReference type="GO" id="GO:0004565">
    <property type="term" value="F:beta-galactosidase activity"/>
    <property type="evidence" value="ECO:0007669"/>
    <property type="project" value="UniProtKB-EC"/>
</dbReference>
<evidence type="ECO:0000256" key="1">
    <source>
        <dbReference type="ARBA" id="ARBA00001412"/>
    </source>
</evidence>
<dbReference type="GO" id="GO:0009341">
    <property type="term" value="C:beta-galactosidase complex"/>
    <property type="evidence" value="ECO:0007669"/>
    <property type="project" value="InterPro"/>
</dbReference>
<evidence type="ECO:0000256" key="11">
    <source>
        <dbReference type="PIRSR" id="PIRSR001084-3"/>
    </source>
</evidence>
<dbReference type="Gene3D" id="3.40.50.880">
    <property type="match status" value="1"/>
</dbReference>
<feature type="binding site" evidence="10">
    <location>
        <position position="141"/>
    </location>
    <ligand>
        <name>substrate</name>
    </ligand>
</feature>
<comment type="catalytic activity">
    <reaction evidence="1 8">
        <text>Hydrolysis of terminal non-reducing beta-D-galactose residues in beta-D-galactosides.</text>
        <dbReference type="EC" id="3.2.1.23"/>
    </reaction>
</comment>
<dbReference type="Proteomes" id="UP000614469">
    <property type="component" value="Unassembled WGS sequence"/>
</dbReference>
<dbReference type="CDD" id="cd03143">
    <property type="entry name" value="A4_beta-galactosidase_middle_domain"/>
    <property type="match status" value="1"/>
</dbReference>
<name>A0A8J6TFB3_9CHLR</name>
<dbReference type="GO" id="GO:0005975">
    <property type="term" value="P:carbohydrate metabolic process"/>
    <property type="evidence" value="ECO:0007669"/>
    <property type="project" value="InterPro"/>
</dbReference>
<reference evidence="14 15" key="1">
    <citation type="submission" date="2020-08" db="EMBL/GenBank/DDBJ databases">
        <title>Bridging the membrane lipid divide: bacteria of the FCB group superphylum have the potential to synthesize archaeal ether lipids.</title>
        <authorList>
            <person name="Villanueva L."/>
            <person name="Von Meijenfeldt F.A.B."/>
            <person name="Westbye A.B."/>
            <person name="Yadav S."/>
            <person name="Hopmans E.C."/>
            <person name="Dutilh B.E."/>
            <person name="Sinninghe Damste J.S."/>
        </authorList>
    </citation>
    <scope>NUCLEOTIDE SEQUENCE [LARGE SCALE GENOMIC DNA]</scope>
    <source>
        <strain evidence="14">NIOZ-UU36</strain>
    </source>
</reference>
<dbReference type="GO" id="GO:0046872">
    <property type="term" value="F:metal ion binding"/>
    <property type="evidence" value="ECO:0007669"/>
    <property type="project" value="UniProtKB-KW"/>
</dbReference>
<evidence type="ECO:0000259" key="13">
    <source>
        <dbReference type="Pfam" id="PF08532"/>
    </source>
</evidence>
<evidence type="ECO:0000256" key="7">
    <source>
        <dbReference type="ARBA" id="ARBA00023295"/>
    </source>
</evidence>
<feature type="domain" description="Glycoside hydrolase family 42 N-terminal" evidence="12">
    <location>
        <begin position="6"/>
        <end position="393"/>
    </location>
</feature>
<feature type="binding site" evidence="10">
    <location>
        <position position="103"/>
    </location>
    <ligand>
        <name>substrate</name>
    </ligand>
</feature>
<comment type="similarity">
    <text evidence="2 8">Belongs to the glycosyl hydrolase 42 family.</text>
</comment>
<evidence type="ECO:0000256" key="9">
    <source>
        <dbReference type="PIRSR" id="PIRSR001084-1"/>
    </source>
</evidence>
<feature type="binding site" evidence="10">
    <location>
        <position position="326"/>
    </location>
    <ligand>
        <name>substrate</name>
    </ligand>
</feature>
<dbReference type="AlphaFoldDB" id="A0A8J6TFB3"/>
<keyword evidence="4 11" id="KW-0479">Metal-binding</keyword>
<evidence type="ECO:0000256" key="10">
    <source>
        <dbReference type="PIRSR" id="PIRSR001084-2"/>
    </source>
</evidence>
<feature type="domain" description="Beta-galactosidase trimerisation" evidence="13">
    <location>
        <begin position="407"/>
        <end position="612"/>
    </location>
</feature>
<evidence type="ECO:0000256" key="6">
    <source>
        <dbReference type="ARBA" id="ARBA00022833"/>
    </source>
</evidence>
<protein>
    <recommendedName>
        <fullName evidence="3 8">Beta-galactosidase</fullName>
        <shortName evidence="8">Beta-gal</shortName>
        <ecNumber evidence="3 8">3.2.1.23</ecNumber>
    </recommendedName>
</protein>
<sequence>MKLGVCYYPEHWSENNWETDAKEMHTAGISIVRIAEFAWAKMEPEEGKYTWDWLDRSVDTLASAGHQIVLCTPTAAPPAWMIEAHPDILPVDEDGRRRRFGSRRHYCPNNKTYHEYSKRIAEAMAKRYGNHSAVIGWQIDNEFGCYFARCYCDICTKEFQHWLQRKYASLDELNERWGTIFWSQTYDKWSQIEPYNLTVAEPNPSHVLDYYRFASDSWASYQQIQIDALRESIPSAQFVTHNIIASQTTIDYHDLARDLDFVAWDSYPTGYAEMGSQDIYAPDEQVPAYAHDTGDPLLIGFFHSLTRGLKQAPYWIMEQQTGAINWSLYNTGVRPGALRLWAWQAAASGAEATVFFRWKASRFGLEQHHAGLRNHDGSTDTGYDDLLTIKSERDKLDDFIAQPLQTDIGILLDYSTLWALEMQPHRKDFAYLKHLFVFYRACKALGLEPDIISPQADLSHYKILLAPSAFLADEALAQTLTDFTSQGGNLMLGARSGFKDLHNVVTEEPLPGALRDLAGARVAKWHALPPKVSYSLQSEIADFEPDVTFWAEALEPAAGTRSLANYSTAPFDGLAAITEKTHGNGKVIYCGIYPRLAQAVVLMRHLAASHAIPVLDIPSGLAVFQRGTKLLAMNFTEEPIAFSTKSGEYSISARNFTIITE</sequence>
<feature type="binding site" evidence="11">
    <location>
        <position position="155"/>
    </location>
    <ligand>
        <name>Zn(2+)</name>
        <dbReference type="ChEBI" id="CHEBI:29105"/>
    </ligand>
</feature>
<organism evidence="14 15">
    <name type="scientific">Candidatus Desulfolinea nitratireducens</name>
    <dbReference type="NCBI Taxonomy" id="2841698"/>
    <lineage>
        <taxon>Bacteria</taxon>
        <taxon>Bacillati</taxon>
        <taxon>Chloroflexota</taxon>
        <taxon>Anaerolineae</taxon>
        <taxon>Anaerolineales</taxon>
        <taxon>Anaerolineales incertae sedis</taxon>
        <taxon>Candidatus Desulfolinea</taxon>
    </lineage>
</organism>
<dbReference type="Pfam" id="PF08532">
    <property type="entry name" value="Glyco_hydro_42M"/>
    <property type="match status" value="1"/>
</dbReference>
<dbReference type="InterPro" id="IPR013738">
    <property type="entry name" value="Beta_galactosidase_Trimer"/>
</dbReference>
<dbReference type="SUPFAM" id="SSF51445">
    <property type="entry name" value="(Trans)glycosidases"/>
    <property type="match status" value="1"/>
</dbReference>
<comment type="caution">
    <text evidence="14">The sequence shown here is derived from an EMBL/GenBank/DDBJ whole genome shotgun (WGS) entry which is preliminary data.</text>
</comment>
<dbReference type="InterPro" id="IPR003476">
    <property type="entry name" value="Glyco_hydro_42"/>
</dbReference>
<dbReference type="EMBL" id="JACNJN010000147">
    <property type="protein sequence ID" value="MBC8336206.1"/>
    <property type="molecule type" value="Genomic_DNA"/>
</dbReference>
<proteinExistence type="inferred from homology"/>
<dbReference type="PANTHER" id="PTHR36447:SF2">
    <property type="entry name" value="BETA-GALACTOSIDASE YESZ"/>
    <property type="match status" value="1"/>
</dbReference>